<dbReference type="GO" id="GO:0005975">
    <property type="term" value="P:carbohydrate metabolic process"/>
    <property type="evidence" value="ECO:0007669"/>
    <property type="project" value="UniProtKB-ARBA"/>
</dbReference>
<keyword evidence="7" id="KW-1185">Reference proteome</keyword>
<dbReference type="GO" id="GO:0046872">
    <property type="term" value="F:metal ion binding"/>
    <property type="evidence" value="ECO:0007669"/>
    <property type="project" value="UniProtKB-KW"/>
</dbReference>
<evidence type="ECO:0000256" key="4">
    <source>
        <dbReference type="ARBA" id="ARBA00022837"/>
    </source>
</evidence>
<evidence type="ECO:0000256" key="1">
    <source>
        <dbReference type="ARBA" id="ARBA00008779"/>
    </source>
</evidence>
<comment type="similarity">
    <text evidence="1">Belongs to the sulfatase family.</text>
</comment>
<accession>A0A9X1TEC3</accession>
<name>A0A9X1TEC3_9BACT</name>
<dbReference type="PROSITE" id="PS00149">
    <property type="entry name" value="SULFATASE_2"/>
    <property type="match status" value="1"/>
</dbReference>
<evidence type="ECO:0000256" key="2">
    <source>
        <dbReference type="ARBA" id="ARBA00022723"/>
    </source>
</evidence>
<reference evidence="6" key="1">
    <citation type="submission" date="2021-12" db="EMBL/GenBank/DDBJ databases">
        <title>Novel species in genus Dyadobacter.</title>
        <authorList>
            <person name="Ma C."/>
        </authorList>
    </citation>
    <scope>NUCLEOTIDE SEQUENCE</scope>
    <source>
        <strain evidence="6">LJ419</strain>
    </source>
</reference>
<organism evidence="6 7">
    <name type="scientific">Dyadobacter chenwenxiniae</name>
    <dbReference type="NCBI Taxonomy" id="2906456"/>
    <lineage>
        <taxon>Bacteria</taxon>
        <taxon>Pseudomonadati</taxon>
        <taxon>Bacteroidota</taxon>
        <taxon>Cytophagia</taxon>
        <taxon>Cytophagales</taxon>
        <taxon>Spirosomataceae</taxon>
        <taxon>Dyadobacter</taxon>
    </lineage>
</organism>
<dbReference type="InterPro" id="IPR000917">
    <property type="entry name" value="Sulfatase_N"/>
</dbReference>
<sequence>MIETPNIDRLAKQGLRYTNFHTTAFCAPTRAALLTGRNQHSVHFGFFASNSYNTPGYDGYLPFEKATVGEILRENGYNTFAVGKYHLTHPSDATQAGPFNRWPTGRGFDHYFGFAPEVAATDQWHPTLYRDTQREPEDPKGRHVTELLANEAIRYISGQKSAAPDKPFFLYFAPGAVHAPIQVSKEWIDKYKGKFSAGWDKYKETVLKNQKALGVVPANIKPAPKNPGVKDWDALSGDEKKLFERYIEVYAAFVSHTDHEIGRIINHIEQIGELDNTLVVVLVGDNGAEGAGREIGRFLANKTNETEEQTVARYVKNLDLLGTENSSVLYPDGWAAATNTPFRYYKSYGNFEGGTHDPLILFYPNKIKDKGGIRHQYSHVNDVLPTTLELAGAKVPNVINGYKQEPVEGVSLAYSIDAANKNAAERHTVQYHEMTGSYAIYKDGWKASFPRDRSKRIPESEEKWHLYNLKEDFNELNDLADKYPDKVKELAEVFDKEAWKYNVYPLKDKWETANQSIYDGKTKVTLYPEASYTNASAFRFGTSSYSISARAIIPAKGAEGVLVSFGNTLSGLSLYVKDKKLVFAYNSEGEVREITSDKPVPAGEITLKAEVLYGNDKKDKAVTLFINNEKVGTLNLGTVATAASGYEGLEVGRDVGTTVTPAYKAPFNFTGELKDVVIEKL</sequence>
<evidence type="ECO:0000259" key="5">
    <source>
        <dbReference type="Pfam" id="PF00884"/>
    </source>
</evidence>
<protein>
    <submittedName>
        <fullName evidence="6">Arylsulfatase</fullName>
    </submittedName>
</protein>
<keyword evidence="3" id="KW-0378">Hydrolase</keyword>
<dbReference type="CDD" id="cd16025">
    <property type="entry name" value="PAS_like"/>
    <property type="match status" value="1"/>
</dbReference>
<dbReference type="PANTHER" id="PTHR42693">
    <property type="entry name" value="ARYLSULFATASE FAMILY MEMBER"/>
    <property type="match status" value="1"/>
</dbReference>
<dbReference type="SUPFAM" id="SSF53649">
    <property type="entry name" value="Alkaline phosphatase-like"/>
    <property type="match status" value="1"/>
</dbReference>
<comment type="caution">
    <text evidence="6">The sequence shown here is derived from an EMBL/GenBank/DDBJ whole genome shotgun (WGS) entry which is preliminary data.</text>
</comment>
<dbReference type="RefSeq" id="WP_234655907.1">
    <property type="nucleotide sequence ID" value="NZ_CP094997.1"/>
</dbReference>
<dbReference type="InterPro" id="IPR050738">
    <property type="entry name" value="Sulfatase"/>
</dbReference>
<dbReference type="InterPro" id="IPR017850">
    <property type="entry name" value="Alkaline_phosphatase_core_sf"/>
</dbReference>
<evidence type="ECO:0000313" key="6">
    <source>
        <dbReference type="EMBL" id="MCF0062831.1"/>
    </source>
</evidence>
<dbReference type="InterPro" id="IPR024607">
    <property type="entry name" value="Sulfatase_CS"/>
</dbReference>
<dbReference type="SUPFAM" id="SSF49899">
    <property type="entry name" value="Concanavalin A-like lectins/glucanases"/>
    <property type="match status" value="1"/>
</dbReference>
<dbReference type="PANTHER" id="PTHR42693:SF43">
    <property type="entry name" value="BLL2667 PROTEIN"/>
    <property type="match status" value="1"/>
</dbReference>
<dbReference type="GO" id="GO:0004553">
    <property type="term" value="F:hydrolase activity, hydrolyzing O-glycosyl compounds"/>
    <property type="evidence" value="ECO:0007669"/>
    <property type="project" value="UniProtKB-ARBA"/>
</dbReference>
<keyword evidence="4" id="KW-0106">Calcium</keyword>
<evidence type="ECO:0000256" key="3">
    <source>
        <dbReference type="ARBA" id="ARBA00022801"/>
    </source>
</evidence>
<proteinExistence type="inferred from homology"/>
<dbReference type="AlphaFoldDB" id="A0A9X1TEC3"/>
<dbReference type="InterPro" id="IPR013320">
    <property type="entry name" value="ConA-like_dom_sf"/>
</dbReference>
<dbReference type="Gene3D" id="3.30.1120.10">
    <property type="match status" value="1"/>
</dbReference>
<dbReference type="Gene3D" id="3.40.720.10">
    <property type="entry name" value="Alkaline Phosphatase, subunit A"/>
    <property type="match status" value="1"/>
</dbReference>
<keyword evidence="2" id="KW-0479">Metal-binding</keyword>
<feature type="domain" description="Sulfatase N-terminal" evidence="5">
    <location>
        <begin position="3"/>
        <end position="393"/>
    </location>
</feature>
<gene>
    <name evidence="6" type="ORF">LXM26_15090</name>
</gene>
<dbReference type="Pfam" id="PF00884">
    <property type="entry name" value="Sulfatase"/>
    <property type="match status" value="1"/>
</dbReference>
<evidence type="ECO:0000313" key="7">
    <source>
        <dbReference type="Proteomes" id="UP001139000"/>
    </source>
</evidence>
<dbReference type="EMBL" id="JAJTTC010000003">
    <property type="protein sequence ID" value="MCF0062831.1"/>
    <property type="molecule type" value="Genomic_DNA"/>
</dbReference>
<dbReference type="Proteomes" id="UP001139000">
    <property type="component" value="Unassembled WGS sequence"/>
</dbReference>